<sequence length="64" mass="7013">MQLSQHNLERAASDHRPGVAQACVDYGFRAGTDSYGRCVSREIEARRYREAAAVPAASATYPAR</sequence>
<accession>A0A512NRH8</accession>
<dbReference type="Proteomes" id="UP000321058">
    <property type="component" value="Unassembled WGS sequence"/>
</dbReference>
<evidence type="ECO:0000313" key="1">
    <source>
        <dbReference type="EMBL" id="GEP61560.1"/>
    </source>
</evidence>
<organism evidence="1 2">
    <name type="scientific">Reyranella soli</name>
    <dbReference type="NCBI Taxonomy" id="1230389"/>
    <lineage>
        <taxon>Bacteria</taxon>
        <taxon>Pseudomonadati</taxon>
        <taxon>Pseudomonadota</taxon>
        <taxon>Alphaproteobacteria</taxon>
        <taxon>Hyphomicrobiales</taxon>
        <taxon>Reyranellaceae</taxon>
        <taxon>Reyranella</taxon>
    </lineage>
</organism>
<evidence type="ECO:0000313" key="2">
    <source>
        <dbReference type="Proteomes" id="UP000321058"/>
    </source>
</evidence>
<name>A0A512NRH8_9HYPH</name>
<keyword evidence="2" id="KW-1185">Reference proteome</keyword>
<dbReference type="AlphaFoldDB" id="A0A512NRH8"/>
<proteinExistence type="predicted"/>
<dbReference type="EMBL" id="BKAJ01000233">
    <property type="protein sequence ID" value="GEP61560.1"/>
    <property type="molecule type" value="Genomic_DNA"/>
</dbReference>
<comment type="caution">
    <text evidence="1">The sequence shown here is derived from an EMBL/GenBank/DDBJ whole genome shotgun (WGS) entry which is preliminary data.</text>
</comment>
<protein>
    <submittedName>
        <fullName evidence="1">Uncharacterized protein</fullName>
    </submittedName>
</protein>
<reference evidence="1 2" key="1">
    <citation type="submission" date="2019-07" db="EMBL/GenBank/DDBJ databases">
        <title>Whole genome shotgun sequence of Reyranella soli NBRC 108950.</title>
        <authorList>
            <person name="Hosoyama A."/>
            <person name="Uohara A."/>
            <person name="Ohji S."/>
            <person name="Ichikawa N."/>
        </authorList>
    </citation>
    <scope>NUCLEOTIDE SEQUENCE [LARGE SCALE GENOMIC DNA]</scope>
    <source>
        <strain evidence="1 2">NBRC 108950</strain>
    </source>
</reference>
<gene>
    <name evidence="1" type="ORF">RSO01_87260</name>
</gene>